<keyword evidence="3" id="KW-1185">Reference proteome</keyword>
<dbReference type="Pfam" id="PF13621">
    <property type="entry name" value="Cupin_8"/>
    <property type="match status" value="1"/>
</dbReference>
<proteinExistence type="predicted"/>
<dbReference type="PANTHER" id="PTHR12461:SF105">
    <property type="entry name" value="HYPOXIA-INDUCIBLE FACTOR 1-ALPHA INHIBITOR"/>
    <property type="match status" value="1"/>
</dbReference>
<organism evidence="2 3">
    <name type="scientific">Sphingobium boeckii</name>
    <dbReference type="NCBI Taxonomy" id="1082345"/>
    <lineage>
        <taxon>Bacteria</taxon>
        <taxon>Pseudomonadati</taxon>
        <taxon>Pseudomonadota</taxon>
        <taxon>Alphaproteobacteria</taxon>
        <taxon>Sphingomonadales</taxon>
        <taxon>Sphingomonadaceae</taxon>
        <taxon>Sphingobium</taxon>
    </lineage>
</organism>
<dbReference type="AlphaFoldDB" id="A0A7W9EF78"/>
<reference evidence="2 3" key="1">
    <citation type="submission" date="2020-08" db="EMBL/GenBank/DDBJ databases">
        <title>Genomic Encyclopedia of Type Strains, Phase IV (KMG-IV): sequencing the most valuable type-strain genomes for metagenomic binning, comparative biology and taxonomic classification.</title>
        <authorList>
            <person name="Goeker M."/>
        </authorList>
    </citation>
    <scope>NUCLEOTIDE SEQUENCE [LARGE SCALE GENOMIC DNA]</scope>
    <source>
        <strain evidence="2 3">DSM 25079</strain>
    </source>
</reference>
<dbReference type="InterPro" id="IPR041667">
    <property type="entry name" value="Cupin_8"/>
</dbReference>
<evidence type="ECO:0000259" key="1">
    <source>
        <dbReference type="PROSITE" id="PS51184"/>
    </source>
</evidence>
<dbReference type="PROSITE" id="PS51184">
    <property type="entry name" value="JMJC"/>
    <property type="match status" value="1"/>
</dbReference>
<dbReference type="SMART" id="SM00558">
    <property type="entry name" value="JmjC"/>
    <property type="match status" value="1"/>
</dbReference>
<dbReference type="RefSeq" id="WP_184020079.1">
    <property type="nucleotide sequence ID" value="NZ_JACIJC010000005.1"/>
</dbReference>
<dbReference type="PANTHER" id="PTHR12461">
    <property type="entry name" value="HYPOXIA-INDUCIBLE FACTOR 1 ALPHA INHIBITOR-RELATED"/>
    <property type="match status" value="1"/>
</dbReference>
<accession>A0A7W9EF78</accession>
<gene>
    <name evidence="2" type="ORF">FHS49_003046</name>
</gene>
<feature type="domain" description="JmjC" evidence="1">
    <location>
        <begin position="101"/>
        <end position="247"/>
    </location>
</feature>
<dbReference type="SUPFAM" id="SSF51197">
    <property type="entry name" value="Clavaminate synthase-like"/>
    <property type="match status" value="1"/>
</dbReference>
<dbReference type="Proteomes" id="UP000549617">
    <property type="component" value="Unassembled WGS sequence"/>
</dbReference>
<dbReference type="InterPro" id="IPR003347">
    <property type="entry name" value="JmjC_dom"/>
</dbReference>
<name>A0A7W9EF78_9SPHN</name>
<evidence type="ECO:0000313" key="2">
    <source>
        <dbReference type="EMBL" id="MBB5687018.1"/>
    </source>
</evidence>
<comment type="caution">
    <text evidence="2">The sequence shown here is derived from an EMBL/GenBank/DDBJ whole genome shotgun (WGS) entry which is preliminary data.</text>
</comment>
<dbReference type="Gene3D" id="2.60.120.650">
    <property type="entry name" value="Cupin"/>
    <property type="match status" value="1"/>
</dbReference>
<protein>
    <recommendedName>
        <fullName evidence="1">JmjC domain-containing protein</fullName>
    </recommendedName>
</protein>
<evidence type="ECO:0000313" key="3">
    <source>
        <dbReference type="Proteomes" id="UP000549617"/>
    </source>
</evidence>
<dbReference type="EMBL" id="JACIJC010000005">
    <property type="protein sequence ID" value="MBB5687018.1"/>
    <property type="molecule type" value="Genomic_DNA"/>
</dbReference>
<sequence length="285" mass="31873">MMKPVFSAASLDDFATLYPAHPGLLRHDLTDHPLLRLDALVALAQRMTPDTVEYNRADLPIGIDPADIPANRLSIAETIRSIERNGSWMVLKFVEQDPAYRALLKETLAALHPVTDPATGPMLTQAGFIFISSPDAVTPFHFDPEHNILLQIRGDKVMTVCPAHDERIVPGEHHETFHMGGHRNLPWRDDFSTKAEAFRLTPGDALHVPVKAPHWVKNGPDVSISFSITWRSRWSYQEADARGMNHVLRGLGLEPKAPKAFPDHNIGKSVAYRVIRRAKRVFGRG</sequence>